<dbReference type="OrthoDB" id="9947256at2759"/>
<dbReference type="GO" id="GO:0070382">
    <property type="term" value="C:exocytic vesicle"/>
    <property type="evidence" value="ECO:0000318"/>
    <property type="project" value="GO_Central"/>
</dbReference>
<accession>A0A8R1UP48</accession>
<dbReference type="GO" id="GO:0005886">
    <property type="term" value="C:plasma membrane"/>
    <property type="evidence" value="ECO:0000318"/>
    <property type="project" value="GO_Central"/>
</dbReference>
<dbReference type="EnsemblMetazoa" id="PPA35653.1">
    <property type="protein sequence ID" value="PPA35653.1"/>
    <property type="gene ID" value="WBGene00274022"/>
</dbReference>
<dbReference type="PANTHER" id="PTHR10024">
    <property type="entry name" value="SYNAPTOTAGMIN"/>
    <property type="match status" value="1"/>
</dbReference>
<dbReference type="InterPro" id="IPR000008">
    <property type="entry name" value="C2_dom"/>
</dbReference>
<dbReference type="GO" id="GO:0005544">
    <property type="term" value="F:calcium-dependent phospholipid binding"/>
    <property type="evidence" value="ECO:0000318"/>
    <property type="project" value="GO_Central"/>
</dbReference>
<name>A0A2A6BLG9_PRIPA</name>
<dbReference type="GO" id="GO:0016192">
    <property type="term" value="P:vesicle-mediated transport"/>
    <property type="evidence" value="ECO:0000318"/>
    <property type="project" value="GO_Central"/>
</dbReference>
<feature type="compositionally biased region" description="Acidic residues" evidence="1">
    <location>
        <begin position="550"/>
        <end position="564"/>
    </location>
</feature>
<sequence length="564" mass="62651">MNREEKGEEEREIFHSLAISWSVHTMHDDSLPSVYLIEASTSTSSGLSSNGYSSSNRRRLPLTPSPPSMYSVTPSHTTSHLFLSHSTVFPSPRRSSTPRLLPTPPPTSPDFRSPSCQLDRRPSGRILPRPPVQFNLPPSDTSSSSPLLESERGLTPDGDMPRIEESSPSVEPIGDYDIYDQLEEFDLEDVNDPQSSTSMGTTTELFNSKLYNGGSDCEEREARSSSNSSSHGLNPSHYLPNANLVSPQGRSHSISSSHSIVAPSLHSNEGDRPTGLGLVHCTIQHFPVRKRLRVNILKIEALAGGLKPEMELHGMMRVSVPGMKSGKEQSSEIKRGRDPVYNQEFFFDNISTEDLDTKVLHLAAYHHGGKDILIGDSDVNLHDFPELHMKKEKLGKISITSCIEKDARRLTINIKKVEDLPKWGFLGAPDVCVKITLMGGSGLAKTKGSRILKNTTSAVFNEAVMFIFNPTKAELAHTKITISVHDNQRSSTGDDIIGSAYLGIFAQDKSELEQWKNTVEHMGKEYKGCHHLKHPSTHPPRERQTQQINDEPEEEDEREEGFEF</sequence>
<dbReference type="PROSITE" id="PS50004">
    <property type="entry name" value="C2"/>
    <property type="match status" value="1"/>
</dbReference>
<feature type="compositionally biased region" description="Low complexity" evidence="1">
    <location>
        <begin position="43"/>
        <end position="55"/>
    </location>
</feature>
<feature type="compositionally biased region" description="Low complexity" evidence="1">
    <location>
        <begin position="87"/>
        <end position="100"/>
    </location>
</feature>
<protein>
    <submittedName>
        <fullName evidence="2">Sue-1</fullName>
    </submittedName>
</protein>
<dbReference type="Pfam" id="PF00168">
    <property type="entry name" value="C2"/>
    <property type="match status" value="2"/>
</dbReference>
<dbReference type="AlphaFoldDB" id="A0A2A6BLG9"/>
<organism evidence="2 3">
    <name type="scientific">Pristionchus pacificus</name>
    <name type="common">Parasitic nematode worm</name>
    <dbReference type="NCBI Taxonomy" id="54126"/>
    <lineage>
        <taxon>Eukaryota</taxon>
        <taxon>Metazoa</taxon>
        <taxon>Ecdysozoa</taxon>
        <taxon>Nematoda</taxon>
        <taxon>Chromadorea</taxon>
        <taxon>Rhabditida</taxon>
        <taxon>Rhabditina</taxon>
        <taxon>Diplogasteromorpha</taxon>
        <taxon>Diplogasteroidea</taxon>
        <taxon>Neodiplogasteridae</taxon>
        <taxon>Pristionchus</taxon>
    </lineage>
</organism>
<feature type="compositionally biased region" description="Low complexity" evidence="1">
    <location>
        <begin position="136"/>
        <end position="148"/>
    </location>
</feature>
<proteinExistence type="predicted"/>
<keyword evidence="3" id="KW-1185">Reference proteome</keyword>
<reference evidence="2" key="2">
    <citation type="submission" date="2022-06" db="UniProtKB">
        <authorList>
            <consortium name="EnsemblMetazoa"/>
        </authorList>
    </citation>
    <scope>IDENTIFICATION</scope>
    <source>
        <strain evidence="2">PS312</strain>
    </source>
</reference>
<dbReference type="InterPro" id="IPR035892">
    <property type="entry name" value="C2_domain_sf"/>
</dbReference>
<evidence type="ECO:0000313" key="2">
    <source>
        <dbReference type="EnsemblMetazoa" id="PPA35653.1"/>
    </source>
</evidence>
<feature type="region of interest" description="Disordered" evidence="1">
    <location>
        <begin position="190"/>
        <end position="268"/>
    </location>
</feature>
<evidence type="ECO:0000256" key="1">
    <source>
        <dbReference type="SAM" id="MobiDB-lite"/>
    </source>
</evidence>
<dbReference type="GO" id="GO:0017158">
    <property type="term" value="P:regulation of calcium ion-dependent exocytosis"/>
    <property type="evidence" value="ECO:0000318"/>
    <property type="project" value="GO_Central"/>
</dbReference>
<dbReference type="GO" id="GO:0061891">
    <property type="term" value="F:calcium ion sensor activity"/>
    <property type="evidence" value="ECO:0000318"/>
    <property type="project" value="GO_Central"/>
</dbReference>
<dbReference type="SMART" id="SM00239">
    <property type="entry name" value="C2"/>
    <property type="match status" value="2"/>
</dbReference>
<feature type="compositionally biased region" description="Polar residues" evidence="1">
    <location>
        <begin position="192"/>
        <end position="210"/>
    </location>
</feature>
<accession>A0A2A6BLG9</accession>
<gene>
    <name evidence="2" type="primary">WBGene00274022</name>
</gene>
<feature type="region of interest" description="Disordered" evidence="1">
    <location>
        <begin position="87"/>
        <end position="174"/>
    </location>
</feature>
<dbReference type="Proteomes" id="UP000005239">
    <property type="component" value="Unassembled WGS sequence"/>
</dbReference>
<feature type="compositionally biased region" description="Basic and acidic residues" evidence="1">
    <location>
        <begin position="149"/>
        <end position="165"/>
    </location>
</feature>
<dbReference type="SUPFAM" id="SSF49562">
    <property type="entry name" value="C2 domain (Calcium/lipid-binding domain, CaLB)"/>
    <property type="match status" value="2"/>
</dbReference>
<feature type="compositionally biased region" description="Low complexity" evidence="1">
    <location>
        <begin position="251"/>
        <end position="260"/>
    </location>
</feature>
<dbReference type="GO" id="GO:0000149">
    <property type="term" value="F:SNARE binding"/>
    <property type="evidence" value="ECO:0000318"/>
    <property type="project" value="GO_Central"/>
</dbReference>
<dbReference type="Gene3D" id="2.60.40.150">
    <property type="entry name" value="C2 domain"/>
    <property type="match status" value="2"/>
</dbReference>
<dbReference type="PANTHER" id="PTHR10024:SF348">
    <property type="entry name" value="SYNAPTOTAGMIN-17"/>
    <property type="match status" value="1"/>
</dbReference>
<feature type="region of interest" description="Disordered" evidence="1">
    <location>
        <begin position="43"/>
        <end position="75"/>
    </location>
</feature>
<feature type="region of interest" description="Disordered" evidence="1">
    <location>
        <begin position="529"/>
        <end position="564"/>
    </location>
</feature>
<reference evidence="3" key="1">
    <citation type="journal article" date="2008" name="Nat. Genet.">
        <title>The Pristionchus pacificus genome provides a unique perspective on nematode lifestyle and parasitism.</title>
        <authorList>
            <person name="Dieterich C."/>
            <person name="Clifton S.W."/>
            <person name="Schuster L.N."/>
            <person name="Chinwalla A."/>
            <person name="Delehaunty K."/>
            <person name="Dinkelacker I."/>
            <person name="Fulton L."/>
            <person name="Fulton R."/>
            <person name="Godfrey J."/>
            <person name="Minx P."/>
            <person name="Mitreva M."/>
            <person name="Roeseler W."/>
            <person name="Tian H."/>
            <person name="Witte H."/>
            <person name="Yang S.P."/>
            <person name="Wilson R.K."/>
            <person name="Sommer R.J."/>
        </authorList>
    </citation>
    <scope>NUCLEOTIDE SEQUENCE [LARGE SCALE GENOMIC DNA]</scope>
    <source>
        <strain evidence="3">PS312</strain>
    </source>
</reference>
<dbReference type="CDD" id="cd00030">
    <property type="entry name" value="C2"/>
    <property type="match status" value="1"/>
</dbReference>
<evidence type="ECO:0000313" key="3">
    <source>
        <dbReference type="Proteomes" id="UP000005239"/>
    </source>
</evidence>